<dbReference type="Proteomes" id="UP000326380">
    <property type="component" value="Unassembled WGS sequence"/>
</dbReference>
<dbReference type="AlphaFoldDB" id="A0AA88FN15"/>
<dbReference type="PANTHER" id="PTHR43711:SF1">
    <property type="entry name" value="HISTIDINE KINASE 1"/>
    <property type="match status" value="1"/>
</dbReference>
<evidence type="ECO:0000313" key="14">
    <source>
        <dbReference type="Proteomes" id="UP000326380"/>
    </source>
</evidence>
<dbReference type="InterPro" id="IPR050736">
    <property type="entry name" value="Sensor_HK_Regulatory"/>
</dbReference>
<dbReference type="InterPro" id="IPR005467">
    <property type="entry name" value="His_kinase_dom"/>
</dbReference>
<gene>
    <name evidence="13" type="ORF">F0P96_00230</name>
</gene>
<evidence type="ECO:0000256" key="1">
    <source>
        <dbReference type="ARBA" id="ARBA00000085"/>
    </source>
</evidence>
<dbReference type="InterPro" id="IPR004358">
    <property type="entry name" value="Sig_transdc_His_kin-like_C"/>
</dbReference>
<evidence type="ECO:0000256" key="11">
    <source>
        <dbReference type="SAM" id="SignalP"/>
    </source>
</evidence>
<dbReference type="PROSITE" id="PS50109">
    <property type="entry name" value="HIS_KIN"/>
    <property type="match status" value="1"/>
</dbReference>
<evidence type="ECO:0000256" key="3">
    <source>
        <dbReference type="ARBA" id="ARBA00022553"/>
    </source>
</evidence>
<sequence>MKMLRRCAACSLALLGLMQTLCSTPAQGADPSSASSGSAFRQAWRHRARPMTSPDPAESLRVAQYVLRRVPAAEPAQAAAAHTRLATALLDLQRFEEASQHCRQALRSYRGREATAAYAQVLQLLGRIQFAQGDTGQARQTFLRTMQLPANRTSLAGQARLHEHLGDLYASQAAWAQALRSYAQAYAAWRRVGNARSAAVALHAIGRMHYEQRHFSQALYYLRLSTQQAQALGDSAGTSHLLLSMGDVYLAVNNDELAHGYYSRALKQLPRHHTPPQLLATVYQALAAASDSQGNSAAAQRYLLRALPLVRQGGSAVQLGELYRTLTRLYRRQGNDAAAFTVLSRYVALQDSIAAEERAVQVEELRARYEAEKKEREIVLLTKDRVIQAATLRRQALIRNGLIAGTVLLLMAVVALVRSRAGHRRINRLLERKNASINRQKQELDRLNRTKDTLFSVISHDLRSPLSSLYSLLSLLNLGKLPAERLAAHSERLTRTLETTLRLLDNLLNWAASQMQGTTVRPEPLRLDAVVEECRCLLLGDAERKHIELSNLLTEPTYARADLNMTRLVLRNLLSNAIKFTPSGGTISVGVVRQGDMWCVRVCDSGVGIASEDQFRIFGDLEPHSTLGTANEKGIGLGLRLCKDFVQRNGGRLTFESVPGQGSTFCFTLAALQPGPAAEALAAEPFRPRRRAGQWPQNAPR</sequence>
<dbReference type="Pfam" id="PF00512">
    <property type="entry name" value="HisKA"/>
    <property type="match status" value="1"/>
</dbReference>
<feature type="signal peptide" evidence="11">
    <location>
        <begin position="1"/>
        <end position="28"/>
    </location>
</feature>
<dbReference type="Gene3D" id="1.10.287.130">
    <property type="match status" value="1"/>
</dbReference>
<protein>
    <recommendedName>
        <fullName evidence="2">histidine kinase</fullName>
        <ecNumber evidence="2">2.7.13.3</ecNumber>
    </recommendedName>
</protein>
<keyword evidence="6" id="KW-0902">Two-component regulatory system</keyword>
<evidence type="ECO:0000256" key="5">
    <source>
        <dbReference type="ARBA" id="ARBA00022777"/>
    </source>
</evidence>
<evidence type="ECO:0000256" key="8">
    <source>
        <dbReference type="SAM" id="Coils"/>
    </source>
</evidence>
<dbReference type="PROSITE" id="PS50005">
    <property type="entry name" value="TPR"/>
    <property type="match status" value="1"/>
</dbReference>
<accession>A0AA88FN15</accession>
<keyword evidence="4" id="KW-0808">Transferase</keyword>
<keyword evidence="8" id="KW-0175">Coiled coil</keyword>
<dbReference type="PANTHER" id="PTHR43711">
    <property type="entry name" value="TWO-COMPONENT HISTIDINE KINASE"/>
    <property type="match status" value="1"/>
</dbReference>
<keyword evidence="10" id="KW-0472">Membrane</keyword>
<keyword evidence="7" id="KW-0802">TPR repeat</keyword>
<dbReference type="Pfam" id="PF02518">
    <property type="entry name" value="HATPase_c"/>
    <property type="match status" value="1"/>
</dbReference>
<comment type="caution">
    <text evidence="13">The sequence shown here is derived from an EMBL/GenBank/DDBJ whole genome shotgun (WGS) entry which is preliminary data.</text>
</comment>
<organism evidence="13 14">
    <name type="scientific">Hymenobacter busanensis</name>
    <dbReference type="NCBI Taxonomy" id="2607656"/>
    <lineage>
        <taxon>Bacteria</taxon>
        <taxon>Pseudomonadati</taxon>
        <taxon>Bacteroidota</taxon>
        <taxon>Cytophagia</taxon>
        <taxon>Cytophagales</taxon>
        <taxon>Hymenobacteraceae</taxon>
        <taxon>Hymenobacter</taxon>
    </lineage>
</organism>
<evidence type="ECO:0000256" key="9">
    <source>
        <dbReference type="SAM" id="MobiDB-lite"/>
    </source>
</evidence>
<evidence type="ECO:0000256" key="6">
    <source>
        <dbReference type="ARBA" id="ARBA00023012"/>
    </source>
</evidence>
<evidence type="ECO:0000256" key="7">
    <source>
        <dbReference type="PROSITE-ProRule" id="PRU00339"/>
    </source>
</evidence>
<dbReference type="InterPro" id="IPR036097">
    <property type="entry name" value="HisK_dim/P_sf"/>
</dbReference>
<dbReference type="SMART" id="SM00387">
    <property type="entry name" value="HATPase_c"/>
    <property type="match status" value="1"/>
</dbReference>
<dbReference type="Pfam" id="PF13424">
    <property type="entry name" value="TPR_12"/>
    <property type="match status" value="1"/>
</dbReference>
<keyword evidence="5" id="KW-0418">Kinase</keyword>
<feature type="chain" id="PRO_5041660045" description="histidine kinase" evidence="11">
    <location>
        <begin position="29"/>
        <end position="701"/>
    </location>
</feature>
<dbReference type="PRINTS" id="PR00344">
    <property type="entry name" value="BCTRLSENSOR"/>
</dbReference>
<dbReference type="GO" id="GO:0000155">
    <property type="term" value="F:phosphorelay sensor kinase activity"/>
    <property type="evidence" value="ECO:0007669"/>
    <property type="project" value="InterPro"/>
</dbReference>
<feature type="domain" description="Histidine kinase" evidence="12">
    <location>
        <begin position="457"/>
        <end position="673"/>
    </location>
</feature>
<evidence type="ECO:0000259" key="12">
    <source>
        <dbReference type="PROSITE" id="PS50109"/>
    </source>
</evidence>
<feature type="transmembrane region" description="Helical" evidence="10">
    <location>
        <begin position="397"/>
        <end position="417"/>
    </location>
</feature>
<dbReference type="SUPFAM" id="SSF48452">
    <property type="entry name" value="TPR-like"/>
    <property type="match status" value="1"/>
</dbReference>
<dbReference type="InterPro" id="IPR011990">
    <property type="entry name" value="TPR-like_helical_dom_sf"/>
</dbReference>
<dbReference type="InterPro" id="IPR003594">
    <property type="entry name" value="HATPase_dom"/>
</dbReference>
<keyword evidence="11" id="KW-0732">Signal</keyword>
<name>A0AA88FN15_9BACT</name>
<dbReference type="InterPro" id="IPR019734">
    <property type="entry name" value="TPR_rpt"/>
</dbReference>
<dbReference type="SUPFAM" id="SSF55874">
    <property type="entry name" value="ATPase domain of HSP90 chaperone/DNA topoisomerase II/histidine kinase"/>
    <property type="match status" value="1"/>
</dbReference>
<keyword evidence="10" id="KW-0812">Transmembrane</keyword>
<dbReference type="SMART" id="SM00388">
    <property type="entry name" value="HisKA"/>
    <property type="match status" value="1"/>
</dbReference>
<keyword evidence="14" id="KW-1185">Reference proteome</keyword>
<dbReference type="SMART" id="SM00028">
    <property type="entry name" value="TPR"/>
    <property type="match status" value="6"/>
</dbReference>
<evidence type="ECO:0000256" key="4">
    <source>
        <dbReference type="ARBA" id="ARBA00022679"/>
    </source>
</evidence>
<feature type="repeat" description="TPR" evidence="7">
    <location>
        <begin position="239"/>
        <end position="272"/>
    </location>
</feature>
<dbReference type="EMBL" id="VTWU01000001">
    <property type="protein sequence ID" value="KAA9339099.1"/>
    <property type="molecule type" value="Genomic_DNA"/>
</dbReference>
<evidence type="ECO:0000256" key="10">
    <source>
        <dbReference type="SAM" id="Phobius"/>
    </source>
</evidence>
<evidence type="ECO:0000256" key="2">
    <source>
        <dbReference type="ARBA" id="ARBA00012438"/>
    </source>
</evidence>
<dbReference type="InterPro" id="IPR003661">
    <property type="entry name" value="HisK_dim/P_dom"/>
</dbReference>
<feature type="region of interest" description="Disordered" evidence="9">
    <location>
        <begin position="26"/>
        <end position="55"/>
    </location>
</feature>
<comment type="catalytic activity">
    <reaction evidence="1">
        <text>ATP + protein L-histidine = ADP + protein N-phospho-L-histidine.</text>
        <dbReference type="EC" id="2.7.13.3"/>
    </reaction>
</comment>
<dbReference type="EC" id="2.7.13.3" evidence="2"/>
<dbReference type="Gene3D" id="3.30.565.10">
    <property type="entry name" value="Histidine kinase-like ATPase, C-terminal domain"/>
    <property type="match status" value="1"/>
</dbReference>
<dbReference type="SUPFAM" id="SSF47384">
    <property type="entry name" value="Homodimeric domain of signal transducing histidine kinase"/>
    <property type="match status" value="1"/>
</dbReference>
<proteinExistence type="predicted"/>
<keyword evidence="3" id="KW-0597">Phosphoprotein</keyword>
<reference evidence="13 14" key="1">
    <citation type="submission" date="2019-09" db="EMBL/GenBank/DDBJ databases">
        <title>Genome sequence of Hymenobacter sp. M3.</title>
        <authorList>
            <person name="Srinivasan S."/>
        </authorList>
    </citation>
    <scope>NUCLEOTIDE SEQUENCE [LARGE SCALE GENOMIC DNA]</scope>
    <source>
        <strain evidence="13 14">M3</strain>
    </source>
</reference>
<dbReference type="InterPro" id="IPR036890">
    <property type="entry name" value="HATPase_C_sf"/>
</dbReference>
<feature type="coiled-coil region" evidence="8">
    <location>
        <begin position="423"/>
        <end position="450"/>
    </location>
</feature>
<feature type="compositionally biased region" description="Low complexity" evidence="9">
    <location>
        <begin position="26"/>
        <end position="42"/>
    </location>
</feature>
<dbReference type="Gene3D" id="1.25.40.10">
    <property type="entry name" value="Tetratricopeptide repeat domain"/>
    <property type="match status" value="3"/>
</dbReference>
<keyword evidence="10" id="KW-1133">Transmembrane helix</keyword>
<evidence type="ECO:0000313" key="13">
    <source>
        <dbReference type="EMBL" id="KAA9339099.1"/>
    </source>
</evidence>